<proteinExistence type="predicted"/>
<reference evidence="2" key="1">
    <citation type="journal article" date="2019" name="Int. J. Syst. Evol. Microbiol.">
        <title>The Global Catalogue of Microorganisms (GCM) 10K type strain sequencing project: providing services to taxonomists for standard genome sequencing and annotation.</title>
        <authorList>
            <consortium name="The Broad Institute Genomics Platform"/>
            <consortium name="The Broad Institute Genome Sequencing Center for Infectious Disease"/>
            <person name="Wu L."/>
            <person name="Ma J."/>
        </authorList>
    </citation>
    <scope>NUCLEOTIDE SEQUENCE [LARGE SCALE GENOMIC DNA]</scope>
    <source>
        <strain evidence="2">JCM 11496</strain>
    </source>
</reference>
<gene>
    <name evidence="1" type="ORF">ACFSFX_00815</name>
</gene>
<dbReference type="Proteomes" id="UP001597307">
    <property type="component" value="Unassembled WGS sequence"/>
</dbReference>
<keyword evidence="2" id="KW-1185">Reference proteome</keyword>
<dbReference type="EMBL" id="JBHUGA010000002">
    <property type="protein sequence ID" value="MFD1845138.1"/>
    <property type="molecule type" value="Genomic_DNA"/>
</dbReference>
<evidence type="ECO:0000313" key="2">
    <source>
        <dbReference type="Proteomes" id="UP001597307"/>
    </source>
</evidence>
<organism evidence="1 2">
    <name type="scientific">Arthrobacter flavus</name>
    <dbReference type="NCBI Taxonomy" id="95172"/>
    <lineage>
        <taxon>Bacteria</taxon>
        <taxon>Bacillati</taxon>
        <taxon>Actinomycetota</taxon>
        <taxon>Actinomycetes</taxon>
        <taxon>Micrococcales</taxon>
        <taxon>Micrococcaceae</taxon>
        <taxon>Arthrobacter</taxon>
    </lineage>
</organism>
<protein>
    <submittedName>
        <fullName evidence="1">Uncharacterized protein</fullName>
    </submittedName>
</protein>
<dbReference type="RefSeq" id="WP_343877141.1">
    <property type="nucleotide sequence ID" value="NZ_BAAAIJ010000002.1"/>
</dbReference>
<evidence type="ECO:0000313" key="1">
    <source>
        <dbReference type="EMBL" id="MFD1845138.1"/>
    </source>
</evidence>
<name>A0ABW4Q3I2_9MICC</name>
<sequence length="79" mass="8628">MACLVEGLDCVHTQGLRVRPWQGEAILNGLQELLWVKNDHRIRDTEDTHPADREQVPPAAIFGKFGGSAVMAATVGFDA</sequence>
<accession>A0ABW4Q3I2</accession>
<comment type="caution">
    <text evidence="1">The sequence shown here is derived from an EMBL/GenBank/DDBJ whole genome shotgun (WGS) entry which is preliminary data.</text>
</comment>